<keyword evidence="4" id="KW-0067">ATP-binding</keyword>
<dbReference type="InterPro" id="IPR049730">
    <property type="entry name" value="SNF2/RAD54-like_C"/>
</dbReference>
<feature type="domain" description="Helicase C-terminal" evidence="7">
    <location>
        <begin position="416"/>
        <end position="595"/>
    </location>
</feature>
<dbReference type="InterPro" id="IPR000330">
    <property type="entry name" value="SNF2_N"/>
</dbReference>
<dbReference type="PANTHER" id="PTHR10799">
    <property type="entry name" value="SNF2/RAD54 HELICASE FAMILY"/>
    <property type="match status" value="1"/>
</dbReference>
<accession>A0A938Y2L4</accession>
<keyword evidence="5" id="KW-0175">Coiled coil</keyword>
<dbReference type="SMART" id="SM00487">
    <property type="entry name" value="DEXDc"/>
    <property type="match status" value="1"/>
</dbReference>
<gene>
    <name evidence="8" type="ORF">JOD01_003816</name>
</gene>
<dbReference type="Pfam" id="PF00176">
    <property type="entry name" value="SNF2-rel_dom"/>
    <property type="match status" value="1"/>
</dbReference>
<dbReference type="AlphaFoldDB" id="A0A938Y2L4"/>
<dbReference type="InterPro" id="IPR057342">
    <property type="entry name" value="DEXDc_RapA"/>
</dbReference>
<feature type="coiled-coil region" evidence="5">
    <location>
        <begin position="868"/>
        <end position="932"/>
    </location>
</feature>
<dbReference type="InterPro" id="IPR001650">
    <property type="entry name" value="Helicase_C-like"/>
</dbReference>
<evidence type="ECO:0000313" key="9">
    <source>
        <dbReference type="Proteomes" id="UP000717624"/>
    </source>
</evidence>
<keyword evidence="3 8" id="KW-0347">Helicase</keyword>
<dbReference type="Gene3D" id="3.40.50.300">
    <property type="entry name" value="P-loop containing nucleotide triphosphate hydrolases"/>
    <property type="match status" value="1"/>
</dbReference>
<dbReference type="SMART" id="SM00490">
    <property type="entry name" value="HELICc"/>
    <property type="match status" value="1"/>
</dbReference>
<dbReference type="InterPro" id="IPR027417">
    <property type="entry name" value="P-loop_NTPase"/>
</dbReference>
<dbReference type="CDD" id="cd18011">
    <property type="entry name" value="DEXDc_RapA"/>
    <property type="match status" value="1"/>
</dbReference>
<evidence type="ECO:0000256" key="5">
    <source>
        <dbReference type="SAM" id="Coils"/>
    </source>
</evidence>
<comment type="caution">
    <text evidence="8">The sequence shown here is derived from an EMBL/GenBank/DDBJ whole genome shotgun (WGS) entry which is preliminary data.</text>
</comment>
<dbReference type="Pfam" id="PF00271">
    <property type="entry name" value="Helicase_C"/>
    <property type="match status" value="1"/>
</dbReference>
<dbReference type="RefSeq" id="WP_204519852.1">
    <property type="nucleotide sequence ID" value="NZ_BAABIN010000018.1"/>
</dbReference>
<evidence type="ECO:0000256" key="1">
    <source>
        <dbReference type="ARBA" id="ARBA00022741"/>
    </source>
</evidence>
<evidence type="ECO:0000259" key="7">
    <source>
        <dbReference type="PROSITE" id="PS51194"/>
    </source>
</evidence>
<organism evidence="8 9">
    <name type="scientific">Brevibacillus fulvus</name>
    <dbReference type="NCBI Taxonomy" id="1125967"/>
    <lineage>
        <taxon>Bacteria</taxon>
        <taxon>Bacillati</taxon>
        <taxon>Bacillota</taxon>
        <taxon>Bacilli</taxon>
        <taxon>Bacillales</taxon>
        <taxon>Paenibacillaceae</taxon>
        <taxon>Brevibacillus</taxon>
    </lineage>
</organism>
<keyword evidence="1" id="KW-0547">Nucleotide-binding</keyword>
<proteinExistence type="predicted"/>
<dbReference type="GO" id="GO:0016787">
    <property type="term" value="F:hydrolase activity"/>
    <property type="evidence" value="ECO:0007669"/>
    <property type="project" value="UniProtKB-KW"/>
</dbReference>
<dbReference type="PROSITE" id="PS51194">
    <property type="entry name" value="HELICASE_CTER"/>
    <property type="match status" value="1"/>
</dbReference>
<dbReference type="GO" id="GO:0004386">
    <property type="term" value="F:helicase activity"/>
    <property type="evidence" value="ECO:0007669"/>
    <property type="project" value="UniProtKB-KW"/>
</dbReference>
<evidence type="ECO:0000256" key="3">
    <source>
        <dbReference type="ARBA" id="ARBA00022806"/>
    </source>
</evidence>
<keyword evidence="9" id="KW-1185">Reference proteome</keyword>
<dbReference type="PROSITE" id="PS51192">
    <property type="entry name" value="HELICASE_ATP_BIND_1"/>
    <property type="match status" value="1"/>
</dbReference>
<dbReference type="Gene3D" id="3.40.50.10810">
    <property type="entry name" value="Tandem AAA-ATPase domain"/>
    <property type="match status" value="1"/>
</dbReference>
<dbReference type="Proteomes" id="UP000717624">
    <property type="component" value="Unassembled WGS sequence"/>
</dbReference>
<evidence type="ECO:0000256" key="4">
    <source>
        <dbReference type="ARBA" id="ARBA00022840"/>
    </source>
</evidence>
<dbReference type="InterPro" id="IPR038718">
    <property type="entry name" value="SNF2-like_sf"/>
</dbReference>
<dbReference type="CDD" id="cd18793">
    <property type="entry name" value="SF2_C_SNF"/>
    <property type="match status" value="1"/>
</dbReference>
<protein>
    <submittedName>
        <fullName evidence="8">ERCC4-related helicase</fullName>
    </submittedName>
</protein>
<evidence type="ECO:0000256" key="2">
    <source>
        <dbReference type="ARBA" id="ARBA00022801"/>
    </source>
</evidence>
<reference evidence="8" key="1">
    <citation type="submission" date="2021-01" db="EMBL/GenBank/DDBJ databases">
        <title>Genomic Encyclopedia of Type Strains, Phase IV (KMG-IV): sequencing the most valuable type-strain genomes for metagenomic binning, comparative biology and taxonomic classification.</title>
        <authorList>
            <person name="Goeker M."/>
        </authorList>
    </citation>
    <scope>NUCLEOTIDE SEQUENCE</scope>
    <source>
        <strain evidence="8">DSM 25523</strain>
    </source>
</reference>
<dbReference type="EMBL" id="JAFBEB010000020">
    <property type="protein sequence ID" value="MBM7592160.1"/>
    <property type="molecule type" value="Genomic_DNA"/>
</dbReference>
<feature type="domain" description="Helicase ATP-binding" evidence="6">
    <location>
        <begin position="48"/>
        <end position="215"/>
    </location>
</feature>
<evidence type="ECO:0000259" key="6">
    <source>
        <dbReference type="PROSITE" id="PS51192"/>
    </source>
</evidence>
<dbReference type="InterPro" id="IPR014001">
    <property type="entry name" value="Helicase_ATP-bd"/>
</dbReference>
<dbReference type="GO" id="GO:0005524">
    <property type="term" value="F:ATP binding"/>
    <property type="evidence" value="ECO:0007669"/>
    <property type="project" value="UniProtKB-KW"/>
</dbReference>
<keyword evidence="2" id="KW-0378">Hydrolase</keyword>
<dbReference type="SUPFAM" id="SSF52540">
    <property type="entry name" value="P-loop containing nucleoside triphosphate hydrolases"/>
    <property type="match status" value="2"/>
</dbReference>
<evidence type="ECO:0000313" key="8">
    <source>
        <dbReference type="EMBL" id="MBM7592160.1"/>
    </source>
</evidence>
<sequence length="958" mass="111766">MSTSFHSQYFAYELTKQSSSNSVGRLSQSLINATVDLNPHQVEAALFAFRSPLERGAILADEVGLGKTIEAGLVISQLWAERKRNILIIVPPPLRKQWNRELIEKFYIPSIILENKNYNEYVNNGNVNPFFHRDHVVICSYQFARNKANDIKRTPWDVIIIDEAHRMRNVYKKSNKIARILRDATKGAPKILLTATPLQNSLMELYGLISFIDPHLFGDETTFRKQFGHGTKELSKHDFLDLKNRIKPVCHRTLRRQVTEYVPYTKRIPIVQEFFSSALEWELYEKVSSYLQRDDIMALPKSQRSLMTLVVRKILASSSFAVSDTLLSLIKRLEKLIDDGFTEEDVTLDISGDVDEFDETVEEWEEDEGTDTDNDSDLIQGVNLQRLLQEKEELFSYYRLAQSITENEKGKALLIALSKGFEKLSELGANKKAVIFTESRRTQQYLKEMLEQNGYAGQIVMFNGTNNSPEVTEIYHNWLEKHKDDDQITGSKTADTRAALVEHFRENASIMIATESAAEGINLQFCSLVVNYDLPWNPQRIEQRIGRCHRYGQKHDVVVINFLNRKNQADQRVFELLSQKFCLFEGVFGSSDEVLGSLESGVDFEKRIQQIYQTCRSSDEIQDAFNQLQSELEEQIQCKMQETRKSLLENFDDEVREKLRVHYEQTSLQMNKLERYLWGLSVFEGQSEAFFDPETLSFNLVQNNERYQMISQIKKKSQEDGAHHYRLGHPLAEKWIERAKSRSLTTKEVIFRYSDYEGRVSILSSLIGKEGWLSLDLLQVDTIEKEEYLVFSCIDQEGNQLEQDICEKMFILPGDECNEVVCPEETSKTLINLFEHQKSAILNEINERANEFLDSELEKLDKWSQDLKNKLEVELKELDQRITQLQKESRLTRVLSEKLELNKEVRELEKKRNEMRRSLYDEQDEIDRQKEQLFVEVEKKIQQDVEQRHIFTIRWRIV</sequence>
<name>A0A938Y2L4_9BACL</name>